<evidence type="ECO:0000256" key="1">
    <source>
        <dbReference type="ARBA" id="ARBA00022603"/>
    </source>
</evidence>
<dbReference type="InterPro" id="IPR036388">
    <property type="entry name" value="WH-like_DNA-bd_sf"/>
</dbReference>
<feature type="domain" description="O-methyltransferase dimerisation" evidence="5">
    <location>
        <begin position="45"/>
        <end position="103"/>
    </location>
</feature>
<dbReference type="InterPro" id="IPR012967">
    <property type="entry name" value="COMT_dimerisation"/>
</dbReference>
<dbReference type="Pfam" id="PF08100">
    <property type="entry name" value="Dimerisation"/>
    <property type="match status" value="1"/>
</dbReference>
<keyword evidence="3" id="KW-0949">S-adenosyl-L-methionine</keyword>
<dbReference type="InterPro" id="IPR036390">
    <property type="entry name" value="WH_DNA-bd_sf"/>
</dbReference>
<sequence>MKDGWREGFIARRNRVLASPRFQRFAARSWLTRRVARGKASALFDLVAGFVYSQTLSAFLEAGMLDRMAAGPVPLDALADHASLPVEATARLLRAAATLDLVEPLAGDRWVLGGAGAALLGNRGIVEMVAHHRLLYADLADPLALLRKGGGGTLGGYWHYAGASGEGDAAEVAGYSALMAASQPLVADQVIDSYRFAAHRRILDVGGGEGAFALQLARRVPEPALAMFDLPAVAARAEARFESAGMADRIAAHGGDFITGPLPQGHDCITLIRILHDHDDAPALRLLRNIHAALPPGGTLVIGEPMADAPGAKRMGDAYFGWYLLAMGSGRPRPAAEIIAMAKTAGFSGARSVSTALPLTTGMVVARR</sequence>
<dbReference type="SUPFAM" id="SSF46785">
    <property type="entry name" value="Winged helix' DNA-binding domain"/>
    <property type="match status" value="1"/>
</dbReference>
<keyword evidence="1 6" id="KW-0489">Methyltransferase</keyword>
<dbReference type="PANTHER" id="PTHR43712:SF2">
    <property type="entry name" value="O-METHYLTRANSFERASE CICE"/>
    <property type="match status" value="1"/>
</dbReference>
<accession>A0ABY5LAS2</accession>
<evidence type="ECO:0000313" key="7">
    <source>
        <dbReference type="Proteomes" id="UP001058533"/>
    </source>
</evidence>
<dbReference type="InterPro" id="IPR029063">
    <property type="entry name" value="SAM-dependent_MTases_sf"/>
</dbReference>
<dbReference type="InterPro" id="IPR001077">
    <property type="entry name" value="COMT_C"/>
</dbReference>
<evidence type="ECO:0000313" key="6">
    <source>
        <dbReference type="EMBL" id="UUL83051.1"/>
    </source>
</evidence>
<evidence type="ECO:0000256" key="3">
    <source>
        <dbReference type="ARBA" id="ARBA00022691"/>
    </source>
</evidence>
<dbReference type="RefSeq" id="WP_256506895.1">
    <property type="nucleotide sequence ID" value="NZ_CP101740.1"/>
</dbReference>
<dbReference type="EMBL" id="CP101740">
    <property type="protein sequence ID" value="UUL83051.1"/>
    <property type="molecule type" value="Genomic_DNA"/>
</dbReference>
<dbReference type="SUPFAM" id="SSF53335">
    <property type="entry name" value="S-adenosyl-L-methionine-dependent methyltransferases"/>
    <property type="match status" value="1"/>
</dbReference>
<dbReference type="PROSITE" id="PS51683">
    <property type="entry name" value="SAM_OMT_II"/>
    <property type="match status" value="1"/>
</dbReference>
<keyword evidence="7" id="KW-1185">Reference proteome</keyword>
<gene>
    <name evidence="6" type="ORF">NMP03_02110</name>
</gene>
<dbReference type="InterPro" id="IPR016461">
    <property type="entry name" value="COMT-like"/>
</dbReference>
<evidence type="ECO:0000256" key="2">
    <source>
        <dbReference type="ARBA" id="ARBA00022679"/>
    </source>
</evidence>
<dbReference type="Gene3D" id="1.10.287.1350">
    <property type="match status" value="1"/>
</dbReference>
<feature type="domain" description="O-methyltransferase C-terminal" evidence="4">
    <location>
        <begin position="165"/>
        <end position="348"/>
    </location>
</feature>
<evidence type="ECO:0000259" key="5">
    <source>
        <dbReference type="Pfam" id="PF08100"/>
    </source>
</evidence>
<dbReference type="Pfam" id="PF00891">
    <property type="entry name" value="Methyltransf_2"/>
    <property type="match status" value="1"/>
</dbReference>
<dbReference type="GO" id="GO:0008168">
    <property type="term" value="F:methyltransferase activity"/>
    <property type="evidence" value="ECO:0007669"/>
    <property type="project" value="UniProtKB-KW"/>
</dbReference>
<proteinExistence type="predicted"/>
<reference evidence="6" key="1">
    <citation type="submission" date="2022-07" db="EMBL/GenBank/DDBJ databases">
        <title>Sphingomonas sp. nov., a novel bacterium isolated from the north slope of the Mount Everest.</title>
        <authorList>
            <person name="Cui X."/>
            <person name="Liu Y."/>
        </authorList>
    </citation>
    <scope>NUCLEOTIDE SEQUENCE</scope>
    <source>
        <strain evidence="6">S5-59</strain>
    </source>
</reference>
<dbReference type="Gene3D" id="3.40.50.150">
    <property type="entry name" value="Vaccinia Virus protein VP39"/>
    <property type="match status" value="1"/>
</dbReference>
<name>A0ABY5LAS2_9SPHN</name>
<keyword evidence="2" id="KW-0808">Transferase</keyword>
<dbReference type="Proteomes" id="UP001058533">
    <property type="component" value="Chromosome"/>
</dbReference>
<dbReference type="PANTHER" id="PTHR43712">
    <property type="entry name" value="PUTATIVE (AFU_ORTHOLOGUE AFUA_4G14580)-RELATED"/>
    <property type="match status" value="1"/>
</dbReference>
<organism evidence="6 7">
    <name type="scientific">Sphingomonas qomolangmaensis</name>
    <dbReference type="NCBI Taxonomy" id="2918765"/>
    <lineage>
        <taxon>Bacteria</taxon>
        <taxon>Pseudomonadati</taxon>
        <taxon>Pseudomonadota</taxon>
        <taxon>Alphaproteobacteria</taxon>
        <taxon>Sphingomonadales</taxon>
        <taxon>Sphingomonadaceae</taxon>
        <taxon>Sphingomonas</taxon>
    </lineage>
</organism>
<dbReference type="Gene3D" id="1.10.10.10">
    <property type="entry name" value="Winged helix-like DNA-binding domain superfamily/Winged helix DNA-binding domain"/>
    <property type="match status" value="1"/>
</dbReference>
<evidence type="ECO:0000259" key="4">
    <source>
        <dbReference type="Pfam" id="PF00891"/>
    </source>
</evidence>
<dbReference type="CDD" id="cd02440">
    <property type="entry name" value="AdoMet_MTases"/>
    <property type="match status" value="1"/>
</dbReference>
<protein>
    <submittedName>
        <fullName evidence="6">Methyltransferase domain-containing protein</fullName>
    </submittedName>
</protein>
<dbReference type="GO" id="GO:0032259">
    <property type="term" value="P:methylation"/>
    <property type="evidence" value="ECO:0007669"/>
    <property type="project" value="UniProtKB-KW"/>
</dbReference>